<dbReference type="PROSITE" id="PS51841">
    <property type="entry name" value="LTD"/>
    <property type="match status" value="1"/>
</dbReference>
<dbReference type="InterPro" id="IPR013783">
    <property type="entry name" value="Ig-like_fold"/>
</dbReference>
<dbReference type="InterPro" id="IPR036415">
    <property type="entry name" value="Lamin_tail_dom_sf"/>
</dbReference>
<name>A0AAC8TBK6_9BACT</name>
<gene>
    <name evidence="4" type="ORF">AA314_01399</name>
    <name evidence="5" type="ORF">ATI61_10936</name>
</gene>
<dbReference type="PANTHER" id="PTHR30619:SF1">
    <property type="entry name" value="RECOMBINATION PROTEIN 2"/>
    <property type="match status" value="1"/>
</dbReference>
<evidence type="ECO:0000259" key="3">
    <source>
        <dbReference type="PROSITE" id="PS51841"/>
    </source>
</evidence>
<reference evidence="5 7" key="2">
    <citation type="submission" date="2018-08" db="EMBL/GenBank/DDBJ databases">
        <title>Genomic Encyclopedia of Archaeal and Bacterial Type Strains, Phase II (KMG-II): from individual species to whole genera.</title>
        <authorList>
            <person name="Goeker M."/>
        </authorList>
    </citation>
    <scope>NUCLEOTIDE SEQUENCE [LARGE SCALE GENOMIC DNA]</scope>
    <source>
        <strain evidence="5 7">DSM 2261</strain>
    </source>
</reference>
<evidence type="ECO:0000313" key="4">
    <source>
        <dbReference type="EMBL" id="AKI99772.1"/>
    </source>
</evidence>
<dbReference type="InterPro" id="IPR001279">
    <property type="entry name" value="Metallo-B-lactamas"/>
</dbReference>
<dbReference type="PROSITE" id="PS50853">
    <property type="entry name" value="FN3"/>
    <property type="match status" value="1"/>
</dbReference>
<dbReference type="Proteomes" id="UP000256345">
    <property type="component" value="Unassembled WGS sequence"/>
</dbReference>
<evidence type="ECO:0000256" key="1">
    <source>
        <dbReference type="SAM" id="MobiDB-lite"/>
    </source>
</evidence>
<dbReference type="SUPFAM" id="SSF56281">
    <property type="entry name" value="Metallo-hydrolase/oxidoreductase"/>
    <property type="match status" value="1"/>
</dbReference>
<feature type="region of interest" description="Disordered" evidence="1">
    <location>
        <begin position="380"/>
        <end position="405"/>
    </location>
</feature>
<evidence type="ECO:0000313" key="6">
    <source>
        <dbReference type="Proteomes" id="UP000035579"/>
    </source>
</evidence>
<dbReference type="InterPro" id="IPR052159">
    <property type="entry name" value="Competence_DNA_uptake"/>
</dbReference>
<dbReference type="Gene3D" id="3.60.15.10">
    <property type="entry name" value="Ribonuclease Z/Hydroxyacylglutathione hydrolase-like"/>
    <property type="match status" value="1"/>
</dbReference>
<feature type="domain" description="LTD" evidence="3">
    <location>
        <begin position="480"/>
        <end position="604"/>
    </location>
</feature>
<dbReference type="AlphaFoldDB" id="A0AAC8TBK6"/>
<dbReference type="InterPro" id="IPR001322">
    <property type="entry name" value="Lamin_tail_dom"/>
</dbReference>
<dbReference type="GO" id="GO:0004519">
    <property type="term" value="F:endonuclease activity"/>
    <property type="evidence" value="ECO:0007669"/>
    <property type="project" value="UniProtKB-KW"/>
</dbReference>
<evidence type="ECO:0000313" key="7">
    <source>
        <dbReference type="Proteomes" id="UP000256345"/>
    </source>
</evidence>
<sequence>MLTRPWSPLRPLLLLTLLPTLAWSQGLRFTTLDIGQGDAAVLIAPGGCVALFDGGPTGSGATIKAYLKSLGVTNIDMAFVSHMHADHLGGIDEVDVGTDAVSIDAVYDHGGTYNSSAYDDYVSHFSGRRNTVSRGQSFSLCGQVTLTVVAANGNGISSTDENTKSVTVKISYGAFDALVGGDLTSTPDIESTLLADVGELELYKVHHHGSRTSSGNALLDATNPTVSFISVGRDNTYGHPTAECLDRLTAHGSAIWQTEDPASNKLLGHIQLSSSTGDAFVVTQGTRSVSYASKGTGPDTQAPSVPGALVASALSPTEVSLSWNASTDNVRVTGYRVYRSTSGGAYALAGTSSTTGFADLGLSAGVTYGYQVTALDAAGNESSPASASTRTPAPGLTVTSPNGGESWAGGGARAITWTSQDLSNVKLEYTLNNGGTWQLIASSVAASTGSYTWTVPNSASTAARVRATDAFGSASDMSDGTFTITASATPAKVILNELLANEPGSDTDGEFVELVNVGGAAIDISGWTLADATSVRHTFAAGTVLGAGKAIVVFGGASGIPSGTPNAVAASTGTLSLNNTSDTVTVKTSSAKNATTIDSFSYTSSLASQDGVSMNRSPDATATGGFVLHTSLSTRSASPGLRVNGTAF</sequence>
<feature type="domain" description="Fibronectin type-III" evidence="2">
    <location>
        <begin position="305"/>
        <end position="395"/>
    </location>
</feature>
<organism evidence="4 6">
    <name type="scientific">Archangium gephyra</name>
    <dbReference type="NCBI Taxonomy" id="48"/>
    <lineage>
        <taxon>Bacteria</taxon>
        <taxon>Pseudomonadati</taxon>
        <taxon>Myxococcota</taxon>
        <taxon>Myxococcia</taxon>
        <taxon>Myxococcales</taxon>
        <taxon>Cystobacterineae</taxon>
        <taxon>Archangiaceae</taxon>
        <taxon>Archangium</taxon>
    </lineage>
</organism>
<accession>A0AAC8TBK6</accession>
<dbReference type="RefSeq" id="WP_053066174.1">
    <property type="nucleotide sequence ID" value="NZ_CP011509.1"/>
</dbReference>
<dbReference type="Pfam" id="PF00932">
    <property type="entry name" value="LTD"/>
    <property type="match status" value="1"/>
</dbReference>
<dbReference type="CDD" id="cd07731">
    <property type="entry name" value="ComA-like_MBL-fold"/>
    <property type="match status" value="1"/>
</dbReference>
<dbReference type="Pfam" id="PF00041">
    <property type="entry name" value="fn3"/>
    <property type="match status" value="1"/>
</dbReference>
<reference evidence="4 6" key="1">
    <citation type="submission" date="2015-05" db="EMBL/GenBank/DDBJ databases">
        <title>Genome assembly of Archangium gephyra DSM 2261.</title>
        <authorList>
            <person name="Sharma G."/>
            <person name="Subramanian S."/>
        </authorList>
    </citation>
    <scope>NUCLEOTIDE SEQUENCE [LARGE SCALE GENOMIC DNA]</scope>
    <source>
        <strain evidence="4 6">DSM 2261</strain>
    </source>
</reference>
<keyword evidence="4" id="KW-0540">Nuclease</keyword>
<dbReference type="InterPro" id="IPR036116">
    <property type="entry name" value="FN3_sf"/>
</dbReference>
<protein>
    <submittedName>
        <fullName evidence="5">Beta-lactamase superfamily II metal-dependent hydrolase</fullName>
    </submittedName>
    <submittedName>
        <fullName evidence="4">Endonuclease/exonuclease/phosphatase family protein</fullName>
    </submittedName>
</protein>
<dbReference type="InterPro" id="IPR035681">
    <property type="entry name" value="ComA-like_MBL"/>
</dbReference>
<dbReference type="KEGG" id="age:AA314_01399"/>
<dbReference type="Gene3D" id="2.60.40.10">
    <property type="entry name" value="Immunoglobulins"/>
    <property type="match status" value="1"/>
</dbReference>
<dbReference type="SUPFAM" id="SSF74853">
    <property type="entry name" value="Lamin A/C globular tail domain"/>
    <property type="match status" value="1"/>
</dbReference>
<dbReference type="SMART" id="SM00060">
    <property type="entry name" value="FN3"/>
    <property type="match status" value="1"/>
</dbReference>
<dbReference type="InterPro" id="IPR003961">
    <property type="entry name" value="FN3_dom"/>
</dbReference>
<proteinExistence type="predicted"/>
<keyword evidence="4" id="KW-0255">Endonuclease</keyword>
<dbReference type="Gene3D" id="2.60.40.1260">
    <property type="entry name" value="Lamin Tail domain"/>
    <property type="match status" value="1"/>
</dbReference>
<feature type="compositionally biased region" description="Low complexity" evidence="1">
    <location>
        <begin position="382"/>
        <end position="394"/>
    </location>
</feature>
<dbReference type="Proteomes" id="UP000035579">
    <property type="component" value="Chromosome"/>
</dbReference>
<dbReference type="SMART" id="SM00849">
    <property type="entry name" value="Lactamase_B"/>
    <property type="match status" value="1"/>
</dbReference>
<dbReference type="EMBL" id="QUMU01000009">
    <property type="protein sequence ID" value="REG27701.1"/>
    <property type="molecule type" value="Genomic_DNA"/>
</dbReference>
<dbReference type="InterPro" id="IPR036866">
    <property type="entry name" value="RibonucZ/Hydroxyglut_hydro"/>
</dbReference>
<dbReference type="Pfam" id="PF00753">
    <property type="entry name" value="Lactamase_B"/>
    <property type="match status" value="1"/>
</dbReference>
<dbReference type="EMBL" id="CP011509">
    <property type="protein sequence ID" value="AKI99772.1"/>
    <property type="molecule type" value="Genomic_DNA"/>
</dbReference>
<dbReference type="SUPFAM" id="SSF49265">
    <property type="entry name" value="Fibronectin type III"/>
    <property type="match status" value="1"/>
</dbReference>
<keyword evidence="5" id="KW-0378">Hydrolase</keyword>
<evidence type="ECO:0000259" key="2">
    <source>
        <dbReference type="PROSITE" id="PS50853"/>
    </source>
</evidence>
<dbReference type="GO" id="GO:0016787">
    <property type="term" value="F:hydrolase activity"/>
    <property type="evidence" value="ECO:0007669"/>
    <property type="project" value="UniProtKB-KW"/>
</dbReference>
<evidence type="ECO:0000313" key="5">
    <source>
        <dbReference type="EMBL" id="REG27701.1"/>
    </source>
</evidence>
<dbReference type="PANTHER" id="PTHR30619">
    <property type="entry name" value="DNA INTERNALIZATION/COMPETENCE PROTEIN COMEC/REC2"/>
    <property type="match status" value="1"/>
</dbReference>
<keyword evidence="7" id="KW-1185">Reference proteome</keyword>
<dbReference type="CDD" id="cd00063">
    <property type="entry name" value="FN3"/>
    <property type="match status" value="1"/>
</dbReference>